<comment type="caution">
    <text evidence="2">The sequence shown here is derived from an EMBL/GenBank/DDBJ whole genome shotgun (WGS) entry which is preliminary data.</text>
</comment>
<name>A0ABQ9MTZ7_HEVBR</name>
<gene>
    <name evidence="2" type="ORF">P3X46_006592</name>
</gene>
<accession>A0ABQ9MTZ7</accession>
<protein>
    <recommendedName>
        <fullName evidence="1">KIB1-4 beta-propeller domain-containing protein</fullName>
    </recommendedName>
</protein>
<dbReference type="InterPro" id="IPR050942">
    <property type="entry name" value="F-box_BR-signaling"/>
</dbReference>
<keyword evidence="3" id="KW-1185">Reference proteome</keyword>
<reference evidence="2" key="1">
    <citation type="journal article" date="2023" name="Plant Biotechnol. J.">
        <title>Chromosome-level wild Hevea brasiliensis genome provides new tools for genomic-assisted breeding and valuable loci to elevate rubber yield.</title>
        <authorList>
            <person name="Cheng H."/>
            <person name="Song X."/>
            <person name="Hu Y."/>
            <person name="Wu T."/>
            <person name="Yang Q."/>
            <person name="An Z."/>
            <person name="Feng S."/>
            <person name="Deng Z."/>
            <person name="Wu W."/>
            <person name="Zeng X."/>
            <person name="Tu M."/>
            <person name="Wang X."/>
            <person name="Huang H."/>
        </authorList>
    </citation>
    <scope>NUCLEOTIDE SEQUENCE</scope>
    <source>
        <strain evidence="2">MT/VB/25A 57/8</strain>
    </source>
</reference>
<dbReference type="PANTHER" id="PTHR44259">
    <property type="entry name" value="OS07G0183000 PROTEIN-RELATED"/>
    <property type="match status" value="1"/>
</dbReference>
<dbReference type="EMBL" id="JARPOI010000004">
    <property type="protein sequence ID" value="KAJ9182616.1"/>
    <property type="molecule type" value="Genomic_DNA"/>
</dbReference>
<dbReference type="InterPro" id="IPR005174">
    <property type="entry name" value="KIB1-4_b-propeller"/>
</dbReference>
<feature type="domain" description="KIB1-4 beta-propeller" evidence="1">
    <location>
        <begin position="1"/>
        <end position="141"/>
    </location>
</feature>
<sequence>MFYEGQFYATDIRGKIYTCELGPNPKIIIAIEPPAQLYQTRQNYLVESAAGDFLMFCKNWDWIDDDDEYVEVEDYIAISFEVYKVDLGTREWRKLENLGDEALFIGCNGRITASASTGNSGTAFSRGNCIYIINNSIEVNPDDDFEFKHASIYELESRSTKRLRTSETSTS</sequence>
<organism evidence="2 3">
    <name type="scientific">Hevea brasiliensis</name>
    <name type="common">Para rubber tree</name>
    <name type="synonym">Siphonia brasiliensis</name>
    <dbReference type="NCBI Taxonomy" id="3981"/>
    <lineage>
        <taxon>Eukaryota</taxon>
        <taxon>Viridiplantae</taxon>
        <taxon>Streptophyta</taxon>
        <taxon>Embryophyta</taxon>
        <taxon>Tracheophyta</taxon>
        <taxon>Spermatophyta</taxon>
        <taxon>Magnoliopsida</taxon>
        <taxon>eudicotyledons</taxon>
        <taxon>Gunneridae</taxon>
        <taxon>Pentapetalae</taxon>
        <taxon>rosids</taxon>
        <taxon>fabids</taxon>
        <taxon>Malpighiales</taxon>
        <taxon>Euphorbiaceae</taxon>
        <taxon>Crotonoideae</taxon>
        <taxon>Micrandreae</taxon>
        <taxon>Hevea</taxon>
    </lineage>
</organism>
<evidence type="ECO:0000313" key="2">
    <source>
        <dbReference type="EMBL" id="KAJ9182616.1"/>
    </source>
</evidence>
<evidence type="ECO:0000313" key="3">
    <source>
        <dbReference type="Proteomes" id="UP001174677"/>
    </source>
</evidence>
<proteinExistence type="predicted"/>
<dbReference type="Proteomes" id="UP001174677">
    <property type="component" value="Chromosome 4"/>
</dbReference>
<evidence type="ECO:0000259" key="1">
    <source>
        <dbReference type="Pfam" id="PF03478"/>
    </source>
</evidence>
<dbReference type="Pfam" id="PF03478">
    <property type="entry name" value="Beta-prop_KIB1-4"/>
    <property type="match status" value="1"/>
</dbReference>